<evidence type="ECO:0000256" key="3">
    <source>
        <dbReference type="ARBA" id="ARBA00039663"/>
    </source>
</evidence>
<dbReference type="SUPFAM" id="SSF53720">
    <property type="entry name" value="ALDH-like"/>
    <property type="match status" value="1"/>
</dbReference>
<proteinExistence type="inferred from homology"/>
<organism evidence="8 9">
    <name type="scientific">Mycobacterium pinniadriaticum</name>
    <dbReference type="NCBI Taxonomy" id="2994102"/>
    <lineage>
        <taxon>Bacteria</taxon>
        <taxon>Bacillati</taxon>
        <taxon>Actinomycetota</taxon>
        <taxon>Actinomycetes</taxon>
        <taxon>Mycobacteriales</taxon>
        <taxon>Mycobacteriaceae</taxon>
        <taxon>Mycobacterium</taxon>
    </lineage>
</organism>
<evidence type="ECO:0000313" key="9">
    <source>
        <dbReference type="Proteomes" id="UP001300745"/>
    </source>
</evidence>
<evidence type="ECO:0000256" key="2">
    <source>
        <dbReference type="ARBA" id="ARBA00039122"/>
    </source>
</evidence>
<comment type="similarity">
    <text evidence="6">Belongs to the aldehyde dehydrogenase family.</text>
</comment>
<gene>
    <name evidence="8" type="ORF">ORI27_29545</name>
</gene>
<keyword evidence="9" id="KW-1185">Reference proteome</keyword>
<evidence type="ECO:0000313" key="8">
    <source>
        <dbReference type="EMBL" id="MCX2940843.1"/>
    </source>
</evidence>
<feature type="domain" description="Aldehyde dehydrogenase" evidence="7">
    <location>
        <begin position="7"/>
        <end position="471"/>
    </location>
</feature>
<accession>A0ABT3SNU5</accession>
<evidence type="ECO:0000259" key="7">
    <source>
        <dbReference type="Pfam" id="PF00171"/>
    </source>
</evidence>
<evidence type="ECO:0000256" key="1">
    <source>
        <dbReference type="ARBA" id="ARBA00023002"/>
    </source>
</evidence>
<dbReference type="Gene3D" id="3.40.605.10">
    <property type="entry name" value="Aldehyde Dehydrogenase, Chain A, domain 1"/>
    <property type="match status" value="1"/>
</dbReference>
<reference evidence="8 9" key="1">
    <citation type="submission" date="2022-11" db="EMBL/GenBank/DDBJ databases">
        <title>Mycobacterium sp. nov.</title>
        <authorList>
            <person name="Papic B."/>
            <person name="Spicic S."/>
            <person name="Duvnjak S."/>
        </authorList>
    </citation>
    <scope>NUCLEOTIDE SEQUENCE [LARGE SCALE GENOMIC DNA]</scope>
    <source>
        <strain evidence="8 9">CVI_P4</strain>
    </source>
</reference>
<sequence>MLIGAEWISEGTGGRYDHVNPATGKVQRSIALAGPSEIDRAVAAARTAFPKWKALPSNQRRDIMLRIAELLRRDTDELAGIATLENGAPSTFTPILAGELPAEYFTYYGGWVDKLCGEAIPVYPMQALDYTIPEPYGVVAVIIPWNGPLTSIGQKVAAALAAGNCVVLKPSELAPFTSLRFAELCLEAGLPPGVLNVVPGGPKGGEALVSHPGVDKISFTGGGATATKVLQGAAKSLTPVILELGGKSANLVFEDADLDKAVAMAVQTSVATLSGQGCVLPTRLIVQDSVYDEVIEQVVDLTESLTVGDPWDPATVVGPVVSAHHCSRIEGVIARARQEGAGELLTGGERVGGELSGGYYLQPTIFGDVDNRSHLAQEEIFGPVLSVLRFRNEDEAVSLANDTKYGLGAFVHTTNLTTAHNVVRRLDAGYIGVNGFALMPPNAPFGGVKQSGYGREGGSDGIREFVQSKNVYIDLES</sequence>
<dbReference type="EMBL" id="JAPJDO010000049">
    <property type="protein sequence ID" value="MCX2940843.1"/>
    <property type="molecule type" value="Genomic_DNA"/>
</dbReference>
<comment type="caution">
    <text evidence="8">The sequence shown here is derived from an EMBL/GenBank/DDBJ whole genome shotgun (WGS) entry which is preliminary data.</text>
</comment>
<dbReference type="PROSITE" id="PS00687">
    <property type="entry name" value="ALDEHYDE_DEHYDR_GLU"/>
    <property type="match status" value="1"/>
</dbReference>
<dbReference type="PANTHER" id="PTHR11699">
    <property type="entry name" value="ALDEHYDE DEHYDROGENASE-RELATED"/>
    <property type="match status" value="1"/>
</dbReference>
<evidence type="ECO:0000256" key="5">
    <source>
        <dbReference type="PROSITE-ProRule" id="PRU10007"/>
    </source>
</evidence>
<evidence type="ECO:0000256" key="4">
    <source>
        <dbReference type="ARBA" id="ARBA00048559"/>
    </source>
</evidence>
<keyword evidence="1 6" id="KW-0560">Oxidoreductase</keyword>
<dbReference type="InterPro" id="IPR016162">
    <property type="entry name" value="Ald_DH_N"/>
</dbReference>
<feature type="active site" evidence="5">
    <location>
        <position position="243"/>
    </location>
</feature>
<comment type="catalytic activity">
    <reaction evidence="4">
        <text>succinate semialdehyde + NADP(+) + H2O = succinate + NADPH + 2 H(+)</text>
        <dbReference type="Rhea" id="RHEA:13213"/>
        <dbReference type="ChEBI" id="CHEBI:15377"/>
        <dbReference type="ChEBI" id="CHEBI:15378"/>
        <dbReference type="ChEBI" id="CHEBI:30031"/>
        <dbReference type="ChEBI" id="CHEBI:57706"/>
        <dbReference type="ChEBI" id="CHEBI:57783"/>
        <dbReference type="ChEBI" id="CHEBI:58349"/>
        <dbReference type="EC" id="1.2.1.79"/>
    </reaction>
</comment>
<dbReference type="InterPro" id="IPR016163">
    <property type="entry name" value="Ald_DH_C"/>
</dbReference>
<dbReference type="InterPro" id="IPR029510">
    <property type="entry name" value="Ald_DH_CS_GLU"/>
</dbReference>
<dbReference type="Gene3D" id="3.40.309.10">
    <property type="entry name" value="Aldehyde Dehydrogenase, Chain A, domain 2"/>
    <property type="match status" value="1"/>
</dbReference>
<dbReference type="EC" id="1.2.1.79" evidence="2"/>
<protein>
    <recommendedName>
        <fullName evidence="3">Putative succinate-semialdehyde dehydrogenase [NADP(+)] 2</fullName>
        <ecNumber evidence="2">1.2.1.79</ecNumber>
    </recommendedName>
</protein>
<dbReference type="Proteomes" id="UP001300745">
    <property type="component" value="Unassembled WGS sequence"/>
</dbReference>
<evidence type="ECO:0000256" key="6">
    <source>
        <dbReference type="RuleBase" id="RU003345"/>
    </source>
</evidence>
<dbReference type="InterPro" id="IPR015590">
    <property type="entry name" value="Aldehyde_DH_dom"/>
</dbReference>
<dbReference type="Pfam" id="PF00171">
    <property type="entry name" value="Aldedh"/>
    <property type="match status" value="1"/>
</dbReference>
<dbReference type="InterPro" id="IPR016161">
    <property type="entry name" value="Ald_DH/histidinol_DH"/>
</dbReference>
<name>A0ABT3SNU5_9MYCO</name>